<reference evidence="4" key="1">
    <citation type="submission" date="2025-08" db="UniProtKB">
        <authorList>
            <consortium name="RefSeq"/>
        </authorList>
    </citation>
    <scope>IDENTIFICATION</scope>
    <source>
        <strain evidence="4">OHB3-1</strain>
    </source>
</reference>
<dbReference type="GO" id="GO:0080142">
    <property type="term" value="P:regulation of salicylic acid biosynthetic process"/>
    <property type="evidence" value="ECO:0007669"/>
    <property type="project" value="TreeGrafter"/>
</dbReference>
<dbReference type="KEGG" id="mcha:111026012"/>
<dbReference type="Pfam" id="PF20451">
    <property type="entry name" value="Calmod_bind_M"/>
    <property type="match status" value="1"/>
</dbReference>
<dbReference type="AlphaFoldDB" id="A0A6J1DZG9"/>
<dbReference type="OrthoDB" id="1604062at2759"/>
<proteinExistence type="predicted"/>
<evidence type="ECO:0000259" key="1">
    <source>
        <dbReference type="Pfam" id="PF07887"/>
    </source>
</evidence>
<evidence type="ECO:0000313" key="3">
    <source>
        <dbReference type="Proteomes" id="UP000504603"/>
    </source>
</evidence>
<dbReference type="RefSeq" id="XP_022159668.1">
    <property type="nucleotide sequence ID" value="XM_022303976.1"/>
</dbReference>
<dbReference type="GeneID" id="111026012"/>
<feature type="domain" description="Calmodulin binding protein central" evidence="2">
    <location>
        <begin position="241"/>
        <end position="306"/>
    </location>
</feature>
<dbReference type="PANTHER" id="PTHR31713">
    <property type="entry name" value="OS02G0177800 PROTEIN"/>
    <property type="match status" value="1"/>
</dbReference>
<keyword evidence="3" id="KW-1185">Reference proteome</keyword>
<dbReference type="Pfam" id="PF07887">
    <property type="entry name" value="Calmodulin_bind"/>
    <property type="match status" value="1"/>
</dbReference>
<feature type="domain" description="Calmodulin binding protein-like N-terminal" evidence="1">
    <location>
        <begin position="82"/>
        <end position="226"/>
    </location>
</feature>
<dbReference type="Proteomes" id="UP000504603">
    <property type="component" value="Unplaced"/>
</dbReference>
<dbReference type="InterPro" id="IPR046830">
    <property type="entry name" value="Calmod_bind_M"/>
</dbReference>
<protein>
    <submittedName>
        <fullName evidence="4">Calmodulin-binding protein 60 A-like</fullName>
    </submittedName>
</protein>
<gene>
    <name evidence="4" type="primary">LOC111026012</name>
</gene>
<dbReference type="InterPro" id="IPR012416">
    <property type="entry name" value="CBP60"/>
</dbReference>
<dbReference type="GO" id="GO:0003700">
    <property type="term" value="F:DNA-binding transcription factor activity"/>
    <property type="evidence" value="ECO:0007669"/>
    <property type="project" value="TreeGrafter"/>
</dbReference>
<evidence type="ECO:0000259" key="2">
    <source>
        <dbReference type="Pfam" id="PF20451"/>
    </source>
</evidence>
<dbReference type="GO" id="GO:0043565">
    <property type="term" value="F:sequence-specific DNA binding"/>
    <property type="evidence" value="ECO:0007669"/>
    <property type="project" value="TreeGrafter"/>
</dbReference>
<dbReference type="InterPro" id="IPR046831">
    <property type="entry name" value="Calmodulin_bind_N"/>
</dbReference>
<dbReference type="GO" id="GO:0005634">
    <property type="term" value="C:nucleus"/>
    <property type="evidence" value="ECO:0007669"/>
    <property type="project" value="TreeGrafter"/>
</dbReference>
<accession>A0A6J1DZG9</accession>
<name>A0A6J1DZG9_MOMCH</name>
<dbReference type="PANTHER" id="PTHR31713:SF43">
    <property type="entry name" value="CALMODULIN-BINDING PROTEIN 60 G"/>
    <property type="match status" value="1"/>
</dbReference>
<evidence type="ECO:0000313" key="4">
    <source>
        <dbReference type="RefSeq" id="XP_022159668.1"/>
    </source>
</evidence>
<dbReference type="GO" id="GO:0005516">
    <property type="term" value="F:calmodulin binding"/>
    <property type="evidence" value="ECO:0007669"/>
    <property type="project" value="InterPro"/>
</dbReference>
<sequence length="374" mass="42184">MDRGNKRDLPNLVDDKEPRKRIFCCCCGRHHSLKSQAVLEADDHVEPVSAEDLQTAQRNFHIAIGNYYNSTKLAVPILDNIRLKFLKRIAPRIYTGNDIVAMDGKPLEVSIIGGAGNLREIIKTGPFSQVKVEILVLPGDHKKYEKISENDVLFQREGRRPLIVGDDQKIHLKDGIGLIKNLSFTDNSSWTKSKTFRIAVKVIDEGISAQFPKIEEAISEPIRVFDQRGEANKKHCHPKEEDEVWRLKGISKNGKYHSRLLSKDIKTVGDFLKIHAEMGDDYLKKLLGNKVPKKTWNMMVHNALGCISQKVPNETMKNASPSVLVTSFNPSTIEEDSVRNEAMGVALNHNFTLQDLDYLLFEGVVTDNFSLLNS</sequence>
<organism evidence="3 4">
    <name type="scientific">Momordica charantia</name>
    <name type="common">Bitter gourd</name>
    <name type="synonym">Balsam pear</name>
    <dbReference type="NCBI Taxonomy" id="3673"/>
    <lineage>
        <taxon>Eukaryota</taxon>
        <taxon>Viridiplantae</taxon>
        <taxon>Streptophyta</taxon>
        <taxon>Embryophyta</taxon>
        <taxon>Tracheophyta</taxon>
        <taxon>Spermatophyta</taxon>
        <taxon>Magnoliopsida</taxon>
        <taxon>eudicotyledons</taxon>
        <taxon>Gunneridae</taxon>
        <taxon>Pentapetalae</taxon>
        <taxon>rosids</taxon>
        <taxon>fabids</taxon>
        <taxon>Cucurbitales</taxon>
        <taxon>Cucurbitaceae</taxon>
        <taxon>Momordiceae</taxon>
        <taxon>Momordica</taxon>
    </lineage>
</organism>